<dbReference type="InterPro" id="IPR050736">
    <property type="entry name" value="Sensor_HK_Regulatory"/>
</dbReference>
<evidence type="ECO:0000256" key="7">
    <source>
        <dbReference type="ARBA" id="ARBA00022741"/>
    </source>
</evidence>
<dbReference type="CDD" id="cd00082">
    <property type="entry name" value="HisKA"/>
    <property type="match status" value="1"/>
</dbReference>
<dbReference type="SUPFAM" id="SSF55781">
    <property type="entry name" value="GAF domain-like"/>
    <property type="match status" value="2"/>
</dbReference>
<dbReference type="SUPFAM" id="SSF55785">
    <property type="entry name" value="PYP-like sensor domain (PAS domain)"/>
    <property type="match status" value="1"/>
</dbReference>
<dbReference type="AlphaFoldDB" id="A0A4R2TLN0"/>
<organism evidence="15 16">
    <name type="scientific">Serpentinicella alkaliphila</name>
    <dbReference type="NCBI Taxonomy" id="1734049"/>
    <lineage>
        <taxon>Bacteria</taxon>
        <taxon>Bacillati</taxon>
        <taxon>Bacillota</taxon>
        <taxon>Clostridia</taxon>
        <taxon>Peptostreptococcales</taxon>
        <taxon>Natronincolaceae</taxon>
        <taxon>Serpentinicella</taxon>
    </lineage>
</organism>
<keyword evidence="8" id="KW-0418">Kinase</keyword>
<evidence type="ECO:0000256" key="9">
    <source>
        <dbReference type="ARBA" id="ARBA00022840"/>
    </source>
</evidence>
<dbReference type="GO" id="GO:0005524">
    <property type="term" value="F:ATP binding"/>
    <property type="evidence" value="ECO:0007669"/>
    <property type="project" value="UniProtKB-KW"/>
</dbReference>
<evidence type="ECO:0000256" key="6">
    <source>
        <dbReference type="ARBA" id="ARBA00022679"/>
    </source>
</evidence>
<dbReference type="SUPFAM" id="SSF55874">
    <property type="entry name" value="ATPase domain of HSP90 chaperone/DNA topoisomerase II/histidine kinase"/>
    <property type="match status" value="1"/>
</dbReference>
<evidence type="ECO:0000256" key="4">
    <source>
        <dbReference type="ARBA" id="ARBA00022475"/>
    </source>
</evidence>
<evidence type="ECO:0000256" key="1">
    <source>
        <dbReference type="ARBA" id="ARBA00000085"/>
    </source>
</evidence>
<comment type="caution">
    <text evidence="15">The sequence shown here is derived from an EMBL/GenBank/DDBJ whole genome shotgun (WGS) entry which is preliminary data.</text>
</comment>
<dbReference type="GO" id="GO:0000155">
    <property type="term" value="F:phosphorelay sensor kinase activity"/>
    <property type="evidence" value="ECO:0007669"/>
    <property type="project" value="InterPro"/>
</dbReference>
<keyword evidence="7" id="KW-0547">Nucleotide-binding</keyword>
<dbReference type="SMART" id="SM00388">
    <property type="entry name" value="HisKA"/>
    <property type="match status" value="1"/>
</dbReference>
<dbReference type="InterPro" id="IPR036890">
    <property type="entry name" value="HATPase_C_sf"/>
</dbReference>
<evidence type="ECO:0000313" key="15">
    <source>
        <dbReference type="EMBL" id="TCQ03746.1"/>
    </source>
</evidence>
<dbReference type="Gene3D" id="1.10.287.130">
    <property type="match status" value="1"/>
</dbReference>
<dbReference type="PANTHER" id="PTHR43711:SF26">
    <property type="entry name" value="SENSOR HISTIDINE KINASE RCSC"/>
    <property type="match status" value="1"/>
</dbReference>
<name>A0A4R2TLN0_9FIRM</name>
<dbReference type="SMART" id="SM00065">
    <property type="entry name" value="GAF"/>
    <property type="match status" value="2"/>
</dbReference>
<keyword evidence="4" id="KW-1003">Cell membrane</keyword>
<protein>
    <recommendedName>
        <fullName evidence="3">histidine kinase</fullName>
        <ecNumber evidence="3">2.7.13.3</ecNumber>
    </recommendedName>
</protein>
<dbReference type="CDD" id="cd16922">
    <property type="entry name" value="HATPase_EvgS-ArcB-TorS-like"/>
    <property type="match status" value="1"/>
</dbReference>
<dbReference type="InterPro" id="IPR003018">
    <property type="entry name" value="GAF"/>
</dbReference>
<accession>A0A4R2TLN0</accession>
<dbReference type="Gene3D" id="3.30.450.40">
    <property type="match status" value="2"/>
</dbReference>
<dbReference type="Pfam" id="PF13185">
    <property type="entry name" value="GAF_2"/>
    <property type="match status" value="2"/>
</dbReference>
<dbReference type="PRINTS" id="PR00344">
    <property type="entry name" value="BCTRLSENSOR"/>
</dbReference>
<dbReference type="InterPro" id="IPR003594">
    <property type="entry name" value="HATPase_dom"/>
</dbReference>
<dbReference type="NCBIfam" id="TIGR00229">
    <property type="entry name" value="sensory_box"/>
    <property type="match status" value="1"/>
</dbReference>
<dbReference type="GO" id="GO:0005886">
    <property type="term" value="C:plasma membrane"/>
    <property type="evidence" value="ECO:0007669"/>
    <property type="project" value="UniProtKB-SubCell"/>
</dbReference>
<evidence type="ECO:0000259" key="13">
    <source>
        <dbReference type="PROSITE" id="PS50109"/>
    </source>
</evidence>
<dbReference type="Proteomes" id="UP000295504">
    <property type="component" value="Unassembled WGS sequence"/>
</dbReference>
<dbReference type="Gene3D" id="3.30.565.10">
    <property type="entry name" value="Histidine kinase-like ATPase, C-terminal domain"/>
    <property type="match status" value="1"/>
</dbReference>
<evidence type="ECO:0000313" key="16">
    <source>
        <dbReference type="Proteomes" id="UP000295504"/>
    </source>
</evidence>
<keyword evidence="12" id="KW-0175">Coiled coil</keyword>
<keyword evidence="10" id="KW-0902">Two-component regulatory system</keyword>
<feature type="coiled-coil region" evidence="12">
    <location>
        <begin position="479"/>
        <end position="513"/>
    </location>
</feature>
<evidence type="ECO:0000256" key="10">
    <source>
        <dbReference type="ARBA" id="ARBA00023012"/>
    </source>
</evidence>
<dbReference type="InterPro" id="IPR036097">
    <property type="entry name" value="HisK_dim/P_sf"/>
</dbReference>
<gene>
    <name evidence="15" type="ORF">EDD79_100863</name>
</gene>
<dbReference type="InterPro" id="IPR000014">
    <property type="entry name" value="PAS"/>
</dbReference>
<sequence length="767" mass="88031">MRNIRMEESVEESQLQLLEELDYIKLLQNMSTELIWENNIQILFEKIMDIAIQIMKSDFSSIHMLHEDNDKLELLAFRGFNEKAAKFWEYVYIEDARSFCGESLRRGGRIIVPNVNECEFIKGSEDLDIYLNTGINSVQSTPLYSRSGKMLGMISTHWRKPHQPSDRELRLFDLLARQAADLIQQKKSEEKLRESEKRYRELFEFTSDGFFLGKVIYDQENKPIDYSYLAVNPTFETITGLKREDIVGKSSLELWSSNRINVIEDFNLVATTGIPTSFERHFEPLDSYFLFKVFSPKSGLFACLIQDITERKKAENKMKWEKDKAEILYEVTDKLLASTNPQEIIDELCIKVMKFLKCDVYINYLIDEVYGKLFINSCSGIPEETIRDMQWLDFETAICGCVASTGKRIIAENIQISTDSRLDIARSFGLKAQVCHPLMCRNKVIGTLSFGTRLKGIFNEDEIALLKDVSEHVSIALSRIRTEQMLRRQQEMLIQAESEKREALEKAMDMKDEFLSLVSHELRTPINVINTAVQALNSIYADEMSDKVKKYIRIIRQNTFRQLRLVNNLLDITRANAGLININKNNIDIVFLTKAITESVYQFANQKGVELTFVTSVDQEIIGIDEEKYERIILNLLSNAIKFTPKGKAVKVSVHSSIDNIKVDIEDEGVGIPESKLELIFERFGQVDNSLSRQAEGAGIGLSLVKNFVEALDGSIAVKSKLGVGSTFTMLLPNKQVIEERHEKQMIDLLDNRLVHVTNVEFSDIYL</sequence>
<proteinExistence type="predicted"/>
<dbReference type="SMART" id="SM00387">
    <property type="entry name" value="HATPase_c"/>
    <property type="match status" value="1"/>
</dbReference>
<dbReference type="PROSITE" id="PS50112">
    <property type="entry name" value="PAS"/>
    <property type="match status" value="1"/>
</dbReference>
<dbReference type="FunFam" id="3.30.565.10:FF:000023">
    <property type="entry name" value="PAS domain-containing sensor histidine kinase"/>
    <property type="match status" value="1"/>
</dbReference>
<dbReference type="PANTHER" id="PTHR43711">
    <property type="entry name" value="TWO-COMPONENT HISTIDINE KINASE"/>
    <property type="match status" value="1"/>
</dbReference>
<feature type="domain" description="PAS" evidence="14">
    <location>
        <begin position="195"/>
        <end position="252"/>
    </location>
</feature>
<reference evidence="15 16" key="1">
    <citation type="submission" date="2019-03" db="EMBL/GenBank/DDBJ databases">
        <title>Genomic Encyclopedia of Type Strains, Phase IV (KMG-IV): sequencing the most valuable type-strain genomes for metagenomic binning, comparative biology and taxonomic classification.</title>
        <authorList>
            <person name="Goeker M."/>
        </authorList>
    </citation>
    <scope>NUCLEOTIDE SEQUENCE [LARGE SCALE GENOMIC DNA]</scope>
    <source>
        <strain evidence="15 16">DSM 100013</strain>
    </source>
</reference>
<dbReference type="Pfam" id="PF02518">
    <property type="entry name" value="HATPase_c"/>
    <property type="match status" value="1"/>
</dbReference>
<dbReference type="EC" id="2.7.13.3" evidence="3"/>
<keyword evidence="5" id="KW-0597">Phosphoprotein</keyword>
<dbReference type="EMBL" id="SLYC01000008">
    <property type="protein sequence ID" value="TCQ03746.1"/>
    <property type="molecule type" value="Genomic_DNA"/>
</dbReference>
<dbReference type="Pfam" id="PF00512">
    <property type="entry name" value="HisKA"/>
    <property type="match status" value="1"/>
</dbReference>
<evidence type="ECO:0000256" key="2">
    <source>
        <dbReference type="ARBA" id="ARBA00004236"/>
    </source>
</evidence>
<keyword evidence="16" id="KW-1185">Reference proteome</keyword>
<evidence type="ECO:0000256" key="11">
    <source>
        <dbReference type="ARBA" id="ARBA00023136"/>
    </source>
</evidence>
<evidence type="ECO:0000256" key="3">
    <source>
        <dbReference type="ARBA" id="ARBA00012438"/>
    </source>
</evidence>
<evidence type="ECO:0000259" key="14">
    <source>
        <dbReference type="PROSITE" id="PS50112"/>
    </source>
</evidence>
<dbReference type="InterPro" id="IPR004358">
    <property type="entry name" value="Sig_transdc_His_kin-like_C"/>
</dbReference>
<dbReference type="OrthoDB" id="9813394at2"/>
<dbReference type="InterPro" id="IPR005467">
    <property type="entry name" value="His_kinase_dom"/>
</dbReference>
<dbReference type="PROSITE" id="PS50109">
    <property type="entry name" value="HIS_KIN"/>
    <property type="match status" value="1"/>
</dbReference>
<dbReference type="InterPro" id="IPR035965">
    <property type="entry name" value="PAS-like_dom_sf"/>
</dbReference>
<dbReference type="SUPFAM" id="SSF47384">
    <property type="entry name" value="Homodimeric domain of signal transducing histidine kinase"/>
    <property type="match status" value="1"/>
</dbReference>
<dbReference type="Gene3D" id="3.30.450.20">
    <property type="entry name" value="PAS domain"/>
    <property type="match status" value="1"/>
</dbReference>
<dbReference type="InterPro" id="IPR029016">
    <property type="entry name" value="GAF-like_dom_sf"/>
</dbReference>
<keyword evidence="11" id="KW-0472">Membrane</keyword>
<keyword evidence="6" id="KW-0808">Transferase</keyword>
<keyword evidence="9" id="KW-0067">ATP-binding</keyword>
<dbReference type="InterPro" id="IPR003661">
    <property type="entry name" value="HisK_dim/P_dom"/>
</dbReference>
<dbReference type="RefSeq" id="WP_132847955.1">
    <property type="nucleotide sequence ID" value="NZ_CP058648.1"/>
</dbReference>
<evidence type="ECO:0000256" key="8">
    <source>
        <dbReference type="ARBA" id="ARBA00022777"/>
    </source>
</evidence>
<evidence type="ECO:0000256" key="5">
    <source>
        <dbReference type="ARBA" id="ARBA00022553"/>
    </source>
</evidence>
<feature type="domain" description="Histidine kinase" evidence="13">
    <location>
        <begin position="517"/>
        <end position="736"/>
    </location>
</feature>
<comment type="catalytic activity">
    <reaction evidence="1">
        <text>ATP + protein L-histidine = ADP + protein N-phospho-L-histidine.</text>
        <dbReference type="EC" id="2.7.13.3"/>
    </reaction>
</comment>
<comment type="subcellular location">
    <subcellularLocation>
        <location evidence="2">Cell membrane</location>
    </subcellularLocation>
</comment>
<evidence type="ECO:0000256" key="12">
    <source>
        <dbReference type="SAM" id="Coils"/>
    </source>
</evidence>